<evidence type="ECO:0008006" key="3">
    <source>
        <dbReference type="Google" id="ProtNLM"/>
    </source>
</evidence>
<sequence>MRTLPYQFGGKLEEKVSSLSGLLCKFSPLFCGKASKALPNWTCSACLSISNSRCSTMRNPFAPCFRNCASHREARVLQPSHATFALSRDKHLREKFSPAGPNGLSPEQLKNSHSLRRLPSTVLHQNHGRLAVLKIDLKNAFNALSLQGLEIRHYSRVRSRPFLKSPISLLRPTVLLLQSTSEASPCLRQGDPLGPVLFCLTINNVISKCSSPFST</sequence>
<dbReference type="Proteomes" id="UP001626550">
    <property type="component" value="Unassembled WGS sequence"/>
</dbReference>
<accession>A0ABD2QFF2</accession>
<evidence type="ECO:0000313" key="2">
    <source>
        <dbReference type="Proteomes" id="UP001626550"/>
    </source>
</evidence>
<comment type="caution">
    <text evidence="1">The sequence shown here is derived from an EMBL/GenBank/DDBJ whole genome shotgun (WGS) entry which is preliminary data.</text>
</comment>
<dbReference type="AlphaFoldDB" id="A0ABD2QFF2"/>
<gene>
    <name evidence="1" type="ORF">Ciccas_003072</name>
</gene>
<organism evidence="1 2">
    <name type="scientific">Cichlidogyrus casuarinus</name>
    <dbReference type="NCBI Taxonomy" id="1844966"/>
    <lineage>
        <taxon>Eukaryota</taxon>
        <taxon>Metazoa</taxon>
        <taxon>Spiralia</taxon>
        <taxon>Lophotrochozoa</taxon>
        <taxon>Platyhelminthes</taxon>
        <taxon>Monogenea</taxon>
        <taxon>Monopisthocotylea</taxon>
        <taxon>Dactylogyridea</taxon>
        <taxon>Ancyrocephalidae</taxon>
        <taxon>Cichlidogyrus</taxon>
    </lineage>
</organism>
<proteinExistence type="predicted"/>
<protein>
    <recommendedName>
        <fullName evidence="3">Reverse transcriptase domain-containing protein</fullName>
    </recommendedName>
</protein>
<name>A0ABD2QFF2_9PLAT</name>
<evidence type="ECO:0000313" key="1">
    <source>
        <dbReference type="EMBL" id="KAL3318264.1"/>
    </source>
</evidence>
<dbReference type="EMBL" id="JBJKFK010000265">
    <property type="protein sequence ID" value="KAL3318264.1"/>
    <property type="molecule type" value="Genomic_DNA"/>
</dbReference>
<keyword evidence="2" id="KW-1185">Reference proteome</keyword>
<reference evidence="1 2" key="1">
    <citation type="submission" date="2024-11" db="EMBL/GenBank/DDBJ databases">
        <title>Adaptive evolution of stress response genes in parasites aligns with host niche diversity.</title>
        <authorList>
            <person name="Hahn C."/>
            <person name="Resl P."/>
        </authorList>
    </citation>
    <scope>NUCLEOTIDE SEQUENCE [LARGE SCALE GENOMIC DNA]</scope>
    <source>
        <strain evidence="1">EGGRZ-B1_66</strain>
        <tissue evidence="1">Body</tissue>
    </source>
</reference>